<reference evidence="1" key="1">
    <citation type="submission" date="2014-11" db="EMBL/GenBank/DDBJ databases">
        <authorList>
            <person name="Amaro Gonzalez C."/>
        </authorList>
    </citation>
    <scope>NUCLEOTIDE SEQUENCE</scope>
</reference>
<evidence type="ECO:0000313" key="1">
    <source>
        <dbReference type="EMBL" id="JAH76417.1"/>
    </source>
</evidence>
<dbReference type="EMBL" id="GBXM01032160">
    <property type="protein sequence ID" value="JAH76417.1"/>
    <property type="molecule type" value="Transcribed_RNA"/>
</dbReference>
<organism evidence="1">
    <name type="scientific">Anguilla anguilla</name>
    <name type="common">European freshwater eel</name>
    <name type="synonym">Muraena anguilla</name>
    <dbReference type="NCBI Taxonomy" id="7936"/>
    <lineage>
        <taxon>Eukaryota</taxon>
        <taxon>Metazoa</taxon>
        <taxon>Chordata</taxon>
        <taxon>Craniata</taxon>
        <taxon>Vertebrata</taxon>
        <taxon>Euteleostomi</taxon>
        <taxon>Actinopterygii</taxon>
        <taxon>Neopterygii</taxon>
        <taxon>Teleostei</taxon>
        <taxon>Anguilliformes</taxon>
        <taxon>Anguillidae</taxon>
        <taxon>Anguilla</taxon>
    </lineage>
</organism>
<dbReference type="AlphaFoldDB" id="A0A0E9VED3"/>
<proteinExistence type="predicted"/>
<protein>
    <submittedName>
        <fullName evidence="1">Uncharacterized protein</fullName>
    </submittedName>
</protein>
<sequence length="24" mass="2708">MADVAYLPSLFMTPCCKGQLIYKD</sequence>
<reference evidence="1" key="2">
    <citation type="journal article" date="2015" name="Fish Shellfish Immunol.">
        <title>Early steps in the European eel (Anguilla anguilla)-Vibrio vulnificus interaction in the gills: Role of the RtxA13 toxin.</title>
        <authorList>
            <person name="Callol A."/>
            <person name="Pajuelo D."/>
            <person name="Ebbesson L."/>
            <person name="Teles M."/>
            <person name="MacKenzie S."/>
            <person name="Amaro C."/>
        </authorList>
    </citation>
    <scope>NUCLEOTIDE SEQUENCE</scope>
</reference>
<name>A0A0E9VED3_ANGAN</name>
<accession>A0A0E9VED3</accession>